<dbReference type="Proteomes" id="UP000245216">
    <property type="component" value="Unassembled WGS sequence"/>
</dbReference>
<dbReference type="STRING" id="511.UZ73_03415"/>
<dbReference type="EMBL" id="QEXO01000001">
    <property type="protein sequence ID" value="PWE15429.1"/>
    <property type="molecule type" value="Genomic_DNA"/>
</dbReference>
<evidence type="ECO:0000313" key="2">
    <source>
        <dbReference type="EMBL" id="PWE15429.1"/>
    </source>
</evidence>
<proteinExistence type="predicted"/>
<organism evidence="2 3">
    <name type="scientific">Alcaligenes faecalis</name>
    <dbReference type="NCBI Taxonomy" id="511"/>
    <lineage>
        <taxon>Bacteria</taxon>
        <taxon>Pseudomonadati</taxon>
        <taxon>Pseudomonadota</taxon>
        <taxon>Betaproteobacteria</taxon>
        <taxon>Burkholderiales</taxon>
        <taxon>Alcaligenaceae</taxon>
        <taxon>Alcaligenes</taxon>
    </lineage>
</organism>
<feature type="domain" description="NADPH-dependent FMN reductase-like" evidence="1">
    <location>
        <begin position="19"/>
        <end position="122"/>
    </location>
</feature>
<dbReference type="AlphaFoldDB" id="A0A2U2BN71"/>
<dbReference type="SUPFAM" id="SSF52218">
    <property type="entry name" value="Flavoproteins"/>
    <property type="match status" value="1"/>
</dbReference>
<sequence>MSLNTCRQLLLIWHSRTGAARQLAEQAEEGALHVLKELGETEQVCIKRLHCDQVQAQELRDSHAYLFCAPENLASLSGAMKECLDRNYYEVLDQLNGRPYSALISAGSDGQGAQRQLERICTGWRLELAAPIRIFNFHAQTPESILAPKTLSEEQIAQAREAGGHLAALLCL</sequence>
<name>A0A2U2BN71_ALCFA</name>
<dbReference type="RefSeq" id="WP_109088244.1">
    <property type="nucleotide sequence ID" value="NZ_QEXO01000001.1"/>
</dbReference>
<reference evidence="2 3" key="1">
    <citation type="submission" date="2018-05" db="EMBL/GenBank/DDBJ databases">
        <title>Genome Sequence of an Efficient Indole-Degrading Bacterium, Alcaligenes sp.YBY.</title>
        <authorList>
            <person name="Yang B."/>
        </authorList>
    </citation>
    <scope>NUCLEOTIDE SEQUENCE [LARGE SCALE GENOMIC DNA]</scope>
    <source>
        <strain evidence="2 3">YBY</strain>
    </source>
</reference>
<evidence type="ECO:0000313" key="3">
    <source>
        <dbReference type="Proteomes" id="UP000245216"/>
    </source>
</evidence>
<dbReference type="GO" id="GO:0016491">
    <property type="term" value="F:oxidoreductase activity"/>
    <property type="evidence" value="ECO:0007669"/>
    <property type="project" value="InterPro"/>
</dbReference>
<reference evidence="2 3" key="2">
    <citation type="submission" date="2018-05" db="EMBL/GenBank/DDBJ databases">
        <authorList>
            <person name="Lanie J.A."/>
            <person name="Ng W.-L."/>
            <person name="Kazmierczak K.M."/>
            <person name="Andrzejewski T.M."/>
            <person name="Davidsen T.M."/>
            <person name="Wayne K.J."/>
            <person name="Tettelin H."/>
            <person name="Glass J.I."/>
            <person name="Rusch D."/>
            <person name="Podicherti R."/>
            <person name="Tsui H.-C.T."/>
            <person name="Winkler M.E."/>
        </authorList>
    </citation>
    <scope>NUCLEOTIDE SEQUENCE [LARGE SCALE GENOMIC DNA]</scope>
    <source>
        <strain evidence="2 3">YBY</strain>
    </source>
</reference>
<comment type="caution">
    <text evidence="2">The sequence shown here is derived from an EMBL/GenBank/DDBJ whole genome shotgun (WGS) entry which is preliminary data.</text>
</comment>
<protein>
    <submittedName>
        <fullName evidence="2">Flavodoxin</fullName>
    </submittedName>
</protein>
<dbReference type="InterPro" id="IPR029039">
    <property type="entry name" value="Flavoprotein-like_sf"/>
</dbReference>
<dbReference type="Pfam" id="PF03358">
    <property type="entry name" value="FMN_red"/>
    <property type="match status" value="1"/>
</dbReference>
<dbReference type="Gene3D" id="3.40.50.360">
    <property type="match status" value="1"/>
</dbReference>
<accession>A0A2U2BN71</accession>
<dbReference type="InterPro" id="IPR005025">
    <property type="entry name" value="FMN_Rdtase-like_dom"/>
</dbReference>
<gene>
    <name evidence="2" type="ORF">DF183_01465</name>
</gene>
<evidence type="ECO:0000259" key="1">
    <source>
        <dbReference type="Pfam" id="PF03358"/>
    </source>
</evidence>